<feature type="transmembrane region" description="Helical" evidence="1">
    <location>
        <begin position="57"/>
        <end position="79"/>
    </location>
</feature>
<dbReference type="OrthoDB" id="1890840at2759"/>
<comment type="caution">
    <text evidence="2">The sequence shown here is derived from an EMBL/GenBank/DDBJ whole genome shotgun (WGS) entry which is preliminary data.</text>
</comment>
<evidence type="ECO:0000313" key="3">
    <source>
        <dbReference type="Proteomes" id="UP000554482"/>
    </source>
</evidence>
<dbReference type="Gene3D" id="1.25.10.10">
    <property type="entry name" value="Leucine-rich Repeat Variant"/>
    <property type="match status" value="1"/>
</dbReference>
<dbReference type="InterPro" id="IPR011989">
    <property type="entry name" value="ARM-like"/>
</dbReference>
<sequence>MASSGSSTSSYTTYCSTTSCKVAQQVEELVLQITNPLLRPNAILELRQMRNISLGPWLWYSFGTIAALLQEIVSIYPALLSLKLTTEASNRACNAVSLLQ</sequence>
<dbReference type="AlphaFoldDB" id="A0A7J6V7V9"/>
<proteinExistence type="predicted"/>
<feature type="non-terminal residue" evidence="2">
    <location>
        <position position="1"/>
    </location>
</feature>
<dbReference type="GO" id="GO:0030014">
    <property type="term" value="C:CCR4-NOT complex"/>
    <property type="evidence" value="ECO:0007669"/>
    <property type="project" value="InterPro"/>
</dbReference>
<dbReference type="InterPro" id="IPR007216">
    <property type="entry name" value="CNOT9"/>
</dbReference>
<evidence type="ECO:0000313" key="2">
    <source>
        <dbReference type="EMBL" id="KAF5181199.1"/>
    </source>
</evidence>
<dbReference type="Proteomes" id="UP000554482">
    <property type="component" value="Unassembled WGS sequence"/>
</dbReference>
<accession>A0A7J6V7V9</accession>
<keyword evidence="1" id="KW-0812">Transmembrane</keyword>
<gene>
    <name evidence="2" type="ORF">FRX31_029214</name>
</gene>
<protein>
    <submittedName>
        <fullName evidence="2">Cell differentiation protein RCD1-like protein</fullName>
    </submittedName>
</protein>
<keyword evidence="1" id="KW-0472">Membrane</keyword>
<organism evidence="2 3">
    <name type="scientific">Thalictrum thalictroides</name>
    <name type="common">Rue-anemone</name>
    <name type="synonym">Anemone thalictroides</name>
    <dbReference type="NCBI Taxonomy" id="46969"/>
    <lineage>
        <taxon>Eukaryota</taxon>
        <taxon>Viridiplantae</taxon>
        <taxon>Streptophyta</taxon>
        <taxon>Embryophyta</taxon>
        <taxon>Tracheophyta</taxon>
        <taxon>Spermatophyta</taxon>
        <taxon>Magnoliopsida</taxon>
        <taxon>Ranunculales</taxon>
        <taxon>Ranunculaceae</taxon>
        <taxon>Thalictroideae</taxon>
        <taxon>Thalictrum</taxon>
    </lineage>
</organism>
<keyword evidence="3" id="KW-1185">Reference proteome</keyword>
<dbReference type="GO" id="GO:0006402">
    <property type="term" value="P:mRNA catabolic process"/>
    <property type="evidence" value="ECO:0007669"/>
    <property type="project" value="InterPro"/>
</dbReference>
<dbReference type="EMBL" id="JABWDY010036459">
    <property type="protein sequence ID" value="KAF5181199.1"/>
    <property type="molecule type" value="Genomic_DNA"/>
</dbReference>
<dbReference type="Pfam" id="PF04078">
    <property type="entry name" value="Rcd1"/>
    <property type="match status" value="1"/>
</dbReference>
<reference evidence="2 3" key="1">
    <citation type="submission" date="2020-06" db="EMBL/GenBank/DDBJ databases">
        <title>Transcriptomic and genomic resources for Thalictrum thalictroides and T. hernandezii: Facilitating candidate gene discovery in an emerging model plant lineage.</title>
        <authorList>
            <person name="Arias T."/>
            <person name="Riano-Pachon D.M."/>
            <person name="Di Stilio V.S."/>
        </authorList>
    </citation>
    <scope>NUCLEOTIDE SEQUENCE [LARGE SCALE GENOMIC DNA]</scope>
    <source>
        <strain evidence="3">cv. WT478/WT964</strain>
        <tissue evidence="2">Leaves</tissue>
    </source>
</reference>
<keyword evidence="1" id="KW-1133">Transmembrane helix</keyword>
<name>A0A7J6V7V9_THATH</name>
<dbReference type="PANTHER" id="PTHR12262">
    <property type="entry name" value="CCR4-NOT TRANSCRIPTION COMPLEX SUBUNIT 9"/>
    <property type="match status" value="1"/>
</dbReference>
<evidence type="ECO:0000256" key="1">
    <source>
        <dbReference type="SAM" id="Phobius"/>
    </source>
</evidence>